<proteinExistence type="inferred from homology"/>
<dbReference type="PANTHER" id="PTHR43153">
    <property type="entry name" value="ELECTRON TRANSFER FLAVOPROTEIN ALPHA"/>
    <property type="match status" value="1"/>
</dbReference>
<evidence type="ECO:0000313" key="3">
    <source>
        <dbReference type="EMBL" id="CAB4600022.1"/>
    </source>
</evidence>
<dbReference type="SUPFAM" id="SSF52467">
    <property type="entry name" value="DHS-like NAD/FAD-binding domain"/>
    <property type="match status" value="1"/>
</dbReference>
<dbReference type="InterPro" id="IPR029035">
    <property type="entry name" value="DHS-like_NAD/FAD-binding_dom"/>
</dbReference>
<gene>
    <name evidence="3" type="ORF">UFOPK1722_02152</name>
</gene>
<dbReference type="GO" id="GO:0033539">
    <property type="term" value="P:fatty acid beta-oxidation using acyl-CoA dehydrogenase"/>
    <property type="evidence" value="ECO:0007669"/>
    <property type="project" value="TreeGrafter"/>
</dbReference>
<dbReference type="SMART" id="SM00893">
    <property type="entry name" value="ETF"/>
    <property type="match status" value="1"/>
</dbReference>
<dbReference type="SUPFAM" id="SSF52402">
    <property type="entry name" value="Adenine nucleotide alpha hydrolases-like"/>
    <property type="match status" value="1"/>
</dbReference>
<sequence length="320" mass="32533">MAINNIWVFAQVSNGAPTSASLELVTKARSLGGSIGVWVAGDGAAVAGVLGEYGATKVYGVDYGNNLAGAAVASAMKSVIDGGDAPDLVMFPQSYEGRDVMSRLSVKLDRTVLTNNIEIVASGDSVTVTTPIFGGNTLVATTFTGGAPYLAAFRPKSFAPEASGGAAAAVQAVSVPDLGATGTAKVTAVHVEETTGPKLDEADIVVSGGRGLGESVKYEMVEQLAKILKGAPGASRAIVDAGWVPYSYQVGQTGKVVKPSVYIAAGISGATQHMVGMKGSKNIIAINKDKEAPIFGIADLGIVGDVHKVLPKLIEALEGR</sequence>
<dbReference type="EMBL" id="CAEZTS010000299">
    <property type="protein sequence ID" value="CAB4600022.1"/>
    <property type="molecule type" value="Genomic_DNA"/>
</dbReference>
<dbReference type="GO" id="GO:0050660">
    <property type="term" value="F:flavin adenine dinucleotide binding"/>
    <property type="evidence" value="ECO:0007669"/>
    <property type="project" value="InterPro"/>
</dbReference>
<protein>
    <submittedName>
        <fullName evidence="3">Unannotated protein</fullName>
    </submittedName>
</protein>
<dbReference type="InterPro" id="IPR014731">
    <property type="entry name" value="ETF_asu_C"/>
</dbReference>
<organism evidence="3">
    <name type="scientific">freshwater metagenome</name>
    <dbReference type="NCBI Taxonomy" id="449393"/>
    <lineage>
        <taxon>unclassified sequences</taxon>
        <taxon>metagenomes</taxon>
        <taxon>ecological metagenomes</taxon>
    </lineage>
</organism>
<dbReference type="PIRSF" id="PIRSF000089">
    <property type="entry name" value="Electra_flavoP_a"/>
    <property type="match status" value="1"/>
</dbReference>
<reference evidence="3" key="1">
    <citation type="submission" date="2020-05" db="EMBL/GenBank/DDBJ databases">
        <authorList>
            <person name="Chiriac C."/>
            <person name="Salcher M."/>
            <person name="Ghai R."/>
            <person name="Kavagutti S V."/>
        </authorList>
    </citation>
    <scope>NUCLEOTIDE SEQUENCE</scope>
</reference>
<dbReference type="Pfam" id="PF01012">
    <property type="entry name" value="ETF"/>
    <property type="match status" value="1"/>
</dbReference>
<accession>A0A6J6GFC3</accession>
<dbReference type="InterPro" id="IPR001308">
    <property type="entry name" value="ETF_a/FixB"/>
</dbReference>
<comment type="similarity">
    <text evidence="1">Belongs to the ETF alpha-subunit/FixB family.</text>
</comment>
<feature type="domain" description="Electron transfer flavoprotein alpha/beta-subunit N-terminal" evidence="2">
    <location>
        <begin position="6"/>
        <end position="188"/>
    </location>
</feature>
<name>A0A6J6GFC3_9ZZZZ</name>
<dbReference type="Pfam" id="PF00766">
    <property type="entry name" value="ETF_alpha"/>
    <property type="match status" value="1"/>
</dbReference>
<evidence type="ECO:0000259" key="2">
    <source>
        <dbReference type="SMART" id="SM00893"/>
    </source>
</evidence>
<dbReference type="AlphaFoldDB" id="A0A6J6GFC3"/>
<dbReference type="GO" id="GO:0009055">
    <property type="term" value="F:electron transfer activity"/>
    <property type="evidence" value="ECO:0007669"/>
    <property type="project" value="InterPro"/>
</dbReference>
<dbReference type="InterPro" id="IPR014730">
    <property type="entry name" value="ETF_a/b_N"/>
</dbReference>
<evidence type="ECO:0000256" key="1">
    <source>
        <dbReference type="ARBA" id="ARBA00005817"/>
    </source>
</evidence>
<dbReference type="InterPro" id="IPR014729">
    <property type="entry name" value="Rossmann-like_a/b/a_fold"/>
</dbReference>
<dbReference type="Gene3D" id="3.40.50.620">
    <property type="entry name" value="HUPs"/>
    <property type="match status" value="1"/>
</dbReference>
<dbReference type="PANTHER" id="PTHR43153:SF1">
    <property type="entry name" value="ELECTRON TRANSFER FLAVOPROTEIN SUBUNIT ALPHA, MITOCHONDRIAL"/>
    <property type="match status" value="1"/>
</dbReference>
<dbReference type="Gene3D" id="3.40.50.1220">
    <property type="entry name" value="TPP-binding domain"/>
    <property type="match status" value="1"/>
</dbReference>